<dbReference type="RefSeq" id="WP_147043936.1">
    <property type="nucleotide sequence ID" value="NZ_BAABIR010000001.1"/>
</dbReference>
<keyword evidence="3" id="KW-1185">Reference proteome</keyword>
<dbReference type="EMBL" id="VOQQ01000001">
    <property type="protein sequence ID" value="TXC64513.1"/>
    <property type="molecule type" value="Genomic_DNA"/>
</dbReference>
<name>A0A5C6TVK9_9SPHN</name>
<organism evidence="2 3">
    <name type="scientific">Allosphingosinicella ginsenosidimutans</name>
    <dbReference type="NCBI Taxonomy" id="1176539"/>
    <lineage>
        <taxon>Bacteria</taxon>
        <taxon>Pseudomonadati</taxon>
        <taxon>Pseudomonadota</taxon>
        <taxon>Alphaproteobacteria</taxon>
        <taxon>Sphingomonadales</taxon>
        <taxon>Sphingomonadaceae</taxon>
        <taxon>Allosphingosinicella</taxon>
    </lineage>
</organism>
<dbReference type="AlphaFoldDB" id="A0A5C6TVK9"/>
<evidence type="ECO:0000313" key="3">
    <source>
        <dbReference type="Proteomes" id="UP000321249"/>
    </source>
</evidence>
<dbReference type="Proteomes" id="UP000321249">
    <property type="component" value="Unassembled WGS sequence"/>
</dbReference>
<sequence>MSTPLLALAAALAASTPATPTPTPTPTPPPQSPASLVVVGEWRGYRVVGAPCTSGQVCMDVDVDAVLRRVRTISGPRVRSGFTARLHLEAPPAAGYRPVLLVWPGAAGSPWQARWVTIAPSAVGGRTPICVDLATLRNAHVAAPARSRVYGDRACFSV</sequence>
<gene>
    <name evidence="2" type="ORF">FRZ32_13130</name>
</gene>
<keyword evidence="1" id="KW-0732">Signal</keyword>
<comment type="caution">
    <text evidence="2">The sequence shown here is derived from an EMBL/GenBank/DDBJ whole genome shotgun (WGS) entry which is preliminary data.</text>
</comment>
<reference evidence="2 3" key="1">
    <citation type="journal article" date="2015" name="J. Microbiol.">
        <title>Sphingosinicella ginsenosidimutans sp. nov., with ginsenoside converting activity.</title>
        <authorList>
            <person name="Kim J.K."/>
            <person name="Kang M.S."/>
            <person name="Park S.C."/>
            <person name="Kim K.M."/>
            <person name="Choi K."/>
            <person name="Yoon M.H."/>
            <person name="Im W.T."/>
        </authorList>
    </citation>
    <scope>NUCLEOTIDE SEQUENCE [LARGE SCALE GENOMIC DNA]</scope>
    <source>
        <strain evidence="2 3">BS-11</strain>
    </source>
</reference>
<feature type="chain" id="PRO_5023015502" evidence="1">
    <location>
        <begin position="21"/>
        <end position="158"/>
    </location>
</feature>
<evidence type="ECO:0000313" key="2">
    <source>
        <dbReference type="EMBL" id="TXC64513.1"/>
    </source>
</evidence>
<feature type="signal peptide" evidence="1">
    <location>
        <begin position="1"/>
        <end position="20"/>
    </location>
</feature>
<accession>A0A5C6TVK9</accession>
<proteinExistence type="predicted"/>
<protein>
    <submittedName>
        <fullName evidence="2">Uncharacterized protein</fullName>
    </submittedName>
</protein>
<evidence type="ECO:0000256" key="1">
    <source>
        <dbReference type="SAM" id="SignalP"/>
    </source>
</evidence>